<dbReference type="Proteomes" id="UP000035350">
    <property type="component" value="Unassembled WGS sequence"/>
</dbReference>
<comment type="caution">
    <text evidence="1">The sequence shown here is derived from an EMBL/GenBank/DDBJ whole genome shotgun (WGS) entry which is preliminary data.</text>
</comment>
<name>A0A0G8CHI3_9BACI</name>
<sequence length="151" mass="17873">MPDQGIAQIIFPDSKDLETFLKEQGGYNLHEDLLKYGLTTKQFLYVDYKGEQYQEIVNFILDYEFAHQIELATQEELERLEAFNYEFLPDKIKMANKILSPKGYGLFLYPNSGDFYALFIGKIENITKILQEEVLLDDRIPFQERCIKYYK</sequence>
<gene>
    <name evidence="1" type="ORF">B4147_3882</name>
</gene>
<proteinExistence type="predicted"/>
<dbReference type="EMBL" id="LCYN01000004">
    <property type="protein sequence ID" value="KKZ99298.1"/>
    <property type="molecule type" value="Genomic_DNA"/>
</dbReference>
<dbReference type="AlphaFoldDB" id="A0A0G8CHI3"/>
<dbReference type="RefSeq" id="WP_046957993.1">
    <property type="nucleotide sequence ID" value="NZ_LCYN01000004.1"/>
</dbReference>
<evidence type="ECO:0000313" key="2">
    <source>
        <dbReference type="Proteomes" id="UP000035350"/>
    </source>
</evidence>
<organism evidence="1 2">
    <name type="scientific">Bacillus wiedmannii</name>
    <dbReference type="NCBI Taxonomy" id="1890302"/>
    <lineage>
        <taxon>Bacteria</taxon>
        <taxon>Bacillati</taxon>
        <taxon>Bacillota</taxon>
        <taxon>Bacilli</taxon>
        <taxon>Bacillales</taxon>
        <taxon>Bacillaceae</taxon>
        <taxon>Bacillus</taxon>
        <taxon>Bacillus cereus group</taxon>
    </lineage>
</organism>
<reference evidence="1 2" key="1">
    <citation type="journal article" date="2015" name="Genome Announc.">
        <title>Next-Generation Whole-Genome Sequencing of Eight Strains of Bacillus cereus, Isolated from Food.</title>
        <authorList>
            <person name="Krawczyk A.O."/>
            <person name="de Jong A."/>
            <person name="Eijlander R.T."/>
            <person name="Berendsen E.M."/>
            <person name="Holsappel S."/>
            <person name="Wells-Bennik M.H."/>
            <person name="Kuipers O.P."/>
        </authorList>
    </citation>
    <scope>NUCLEOTIDE SEQUENCE [LARGE SCALE GENOMIC DNA]</scope>
    <source>
        <strain evidence="1 2">B4147</strain>
    </source>
</reference>
<protein>
    <submittedName>
        <fullName evidence="1">Uncharacterized protein</fullName>
    </submittedName>
</protein>
<evidence type="ECO:0000313" key="1">
    <source>
        <dbReference type="EMBL" id="KKZ99298.1"/>
    </source>
</evidence>
<accession>A0A0G8CHI3</accession>
<dbReference type="PATRIC" id="fig|1396.433.peg.2764"/>
<reference evidence="2" key="2">
    <citation type="submission" date="2015-04" db="EMBL/GenBank/DDBJ databases">
        <title>Draft Genome Sequences of Eight Spore-Forming Food Isolates of Bacillus cereus Genome sequencing.</title>
        <authorList>
            <person name="Krawcyk A.O."/>
            <person name="de Jong A."/>
            <person name="Eijlander R.T."/>
            <person name="Berendsen E.M."/>
            <person name="Holsappel S."/>
            <person name="Wells-Bennik M."/>
            <person name="Kuipers O.P."/>
        </authorList>
    </citation>
    <scope>NUCLEOTIDE SEQUENCE [LARGE SCALE GENOMIC DNA]</scope>
    <source>
        <strain evidence="2">B4147</strain>
    </source>
</reference>